<feature type="domain" description="DUF6449" evidence="2">
    <location>
        <begin position="481"/>
        <end position="614"/>
    </location>
</feature>
<keyword evidence="1" id="KW-0812">Transmembrane</keyword>
<evidence type="ECO:0000259" key="2">
    <source>
        <dbReference type="Pfam" id="PF20047"/>
    </source>
</evidence>
<sequence length="744" mass="83404">MTSKNLFWAKWMENIRRRGWTFALCFVVLFFGMTAVCLIGLSSESSYLNSLKAQGAQEILIAQSRERMQTFFLHAVSFGTQFHAISGCFAVLFAIQGFSFLYSRKKMDFYQSVPVSVPKRYALIWGNGILAYAVSYLINLILCWVGGFLFGAVTPEGMAQSAVAFFVNILAFTAMYQLALVAVMLSGNALCALLGCAVLFFYEGAVRLLLSGLKSAFFFSYCSADKERLMDLPWLTPWIGYQDFCSRVLYQGGSIIGMTGRDSWCGALLTEILALAAGAAVFGLLAWALFRRRKAESYHQSLAFEWMKPALEILLVIPFAVACGVLAGRASGDFGLFLFGGAALGALLGHGLIRLVYERDLKAVLSGRIPALCCLAGSVGLLCVFRFDLAGFDSWLPKRESVESVAFSQEREQVQFGWKQLAEDGNGSRDILKEMSSRDPETIDALISMISAWQEEERSSKAGETPGESWENKSIWTVRWQLTDGRAVYRRFYVSRERTPEELDTVMRDAAYQDSRYQIYEEAMAENVGQMRISYSTGSREYFYTMDGGQLLEALKEDFRSYGSDLIAGGLPCGMLEFTLPARERQGGEDWDFTWSYPVYESFSKTRQLLAQNGIDDAVTPSHPFLSAEDVDKITVLYYHYDSYYGDDQDELFAPGEIEEQQITCVFEAKDQIEELLGALYPGDLLRLSEENIADSGEDYRFEVRISLTPEALKEGIRETDASFIRDREPDFLIDAVRGAAVRK</sequence>
<keyword evidence="1" id="KW-1133">Transmembrane helix</keyword>
<feature type="transmembrane region" description="Helical" evidence="1">
    <location>
        <begin position="369"/>
        <end position="387"/>
    </location>
</feature>
<proteinExistence type="predicted"/>
<comment type="caution">
    <text evidence="3">The sequence shown here is derived from an EMBL/GenBank/DDBJ whole genome shotgun (WGS) entry which is preliminary data.</text>
</comment>
<reference evidence="3" key="1">
    <citation type="journal article" date="2021" name="PeerJ">
        <title>Extensive microbial diversity within the chicken gut microbiome revealed by metagenomics and culture.</title>
        <authorList>
            <person name="Gilroy R."/>
            <person name="Ravi A."/>
            <person name="Getino M."/>
            <person name="Pursley I."/>
            <person name="Horton D.L."/>
            <person name="Alikhan N.F."/>
            <person name="Baker D."/>
            <person name="Gharbi K."/>
            <person name="Hall N."/>
            <person name="Watson M."/>
            <person name="Adriaenssens E.M."/>
            <person name="Foster-Nyarko E."/>
            <person name="Jarju S."/>
            <person name="Secka A."/>
            <person name="Antonio M."/>
            <person name="Oren A."/>
            <person name="Chaudhuri R.R."/>
            <person name="La Ragione R."/>
            <person name="Hildebrand F."/>
            <person name="Pallen M.J."/>
        </authorList>
    </citation>
    <scope>NUCLEOTIDE SEQUENCE</scope>
    <source>
        <strain evidence="3">USAMLcec3-2134</strain>
    </source>
</reference>
<feature type="transmembrane region" description="Helical" evidence="1">
    <location>
        <begin position="20"/>
        <end position="41"/>
    </location>
</feature>
<evidence type="ECO:0000313" key="4">
    <source>
        <dbReference type="Proteomes" id="UP000886883"/>
    </source>
</evidence>
<feature type="transmembrane region" description="Helical" evidence="1">
    <location>
        <begin position="123"/>
        <end position="150"/>
    </location>
</feature>
<organism evidence="3 4">
    <name type="scientific">Candidatus Eisenbergiella merdigallinarum</name>
    <dbReference type="NCBI Taxonomy" id="2838552"/>
    <lineage>
        <taxon>Bacteria</taxon>
        <taxon>Bacillati</taxon>
        <taxon>Bacillota</taxon>
        <taxon>Clostridia</taxon>
        <taxon>Lachnospirales</taxon>
        <taxon>Lachnospiraceae</taxon>
        <taxon>Eisenbergiella</taxon>
    </lineage>
</organism>
<protein>
    <submittedName>
        <fullName evidence="3">ABC transporter permease</fullName>
    </submittedName>
</protein>
<dbReference type="AlphaFoldDB" id="A0A9D2MQ95"/>
<dbReference type="Pfam" id="PF20047">
    <property type="entry name" value="DUF6449"/>
    <property type="match status" value="1"/>
</dbReference>
<dbReference type="Proteomes" id="UP000886883">
    <property type="component" value="Unassembled WGS sequence"/>
</dbReference>
<evidence type="ECO:0000313" key="3">
    <source>
        <dbReference type="EMBL" id="HJB90312.1"/>
    </source>
</evidence>
<feature type="transmembrane region" description="Helical" evidence="1">
    <location>
        <begin position="272"/>
        <end position="290"/>
    </location>
</feature>
<keyword evidence="1" id="KW-0472">Membrane</keyword>
<feature type="transmembrane region" description="Helical" evidence="1">
    <location>
        <begin position="190"/>
        <end position="210"/>
    </location>
</feature>
<feature type="transmembrane region" description="Helical" evidence="1">
    <location>
        <begin position="162"/>
        <end position="183"/>
    </location>
</feature>
<feature type="transmembrane region" description="Helical" evidence="1">
    <location>
        <begin position="310"/>
        <end position="328"/>
    </location>
</feature>
<dbReference type="EMBL" id="DWXE01000007">
    <property type="protein sequence ID" value="HJB90312.1"/>
    <property type="molecule type" value="Genomic_DNA"/>
</dbReference>
<feature type="transmembrane region" description="Helical" evidence="1">
    <location>
        <begin position="334"/>
        <end position="357"/>
    </location>
</feature>
<gene>
    <name evidence="3" type="ORF">H9763_02465</name>
</gene>
<evidence type="ECO:0000256" key="1">
    <source>
        <dbReference type="SAM" id="Phobius"/>
    </source>
</evidence>
<dbReference type="InterPro" id="IPR045611">
    <property type="entry name" value="DUF6449"/>
</dbReference>
<name>A0A9D2MQ95_9FIRM</name>
<reference evidence="3" key="2">
    <citation type="submission" date="2021-04" db="EMBL/GenBank/DDBJ databases">
        <authorList>
            <person name="Gilroy R."/>
        </authorList>
    </citation>
    <scope>NUCLEOTIDE SEQUENCE</scope>
    <source>
        <strain evidence="3">USAMLcec3-2134</strain>
    </source>
</reference>
<feature type="transmembrane region" description="Helical" evidence="1">
    <location>
        <begin position="82"/>
        <end position="102"/>
    </location>
</feature>
<accession>A0A9D2MQ95</accession>